<evidence type="ECO:0000313" key="1">
    <source>
        <dbReference type="EMBL" id="CAK5272806.1"/>
    </source>
</evidence>
<dbReference type="GO" id="GO:0006145">
    <property type="term" value="P:purine nucleobase catabolic process"/>
    <property type="evidence" value="ECO:0007669"/>
    <property type="project" value="TreeGrafter"/>
</dbReference>
<organism evidence="1 2">
    <name type="scientific">Mycena citricolor</name>
    <dbReference type="NCBI Taxonomy" id="2018698"/>
    <lineage>
        <taxon>Eukaryota</taxon>
        <taxon>Fungi</taxon>
        <taxon>Dikarya</taxon>
        <taxon>Basidiomycota</taxon>
        <taxon>Agaricomycotina</taxon>
        <taxon>Agaricomycetes</taxon>
        <taxon>Agaricomycetidae</taxon>
        <taxon>Agaricales</taxon>
        <taxon>Marasmiineae</taxon>
        <taxon>Mycenaceae</taxon>
        <taxon>Mycena</taxon>
    </lineage>
</organism>
<dbReference type="PANTHER" id="PTHR43668:SF5">
    <property type="entry name" value="AMIDOHYDROLASE 3 DOMAIN-CONTAINING PROTEIN"/>
    <property type="match status" value="1"/>
</dbReference>
<reference evidence="1" key="1">
    <citation type="submission" date="2023-11" db="EMBL/GenBank/DDBJ databases">
        <authorList>
            <person name="De Vega J J."/>
            <person name="De Vega J J."/>
        </authorList>
    </citation>
    <scope>NUCLEOTIDE SEQUENCE</scope>
</reference>
<evidence type="ECO:0008006" key="3">
    <source>
        <dbReference type="Google" id="ProtNLM"/>
    </source>
</evidence>
<dbReference type="EMBL" id="CAVNYO010000186">
    <property type="protein sequence ID" value="CAK5272806.1"/>
    <property type="molecule type" value="Genomic_DNA"/>
</dbReference>
<dbReference type="InterPro" id="IPR050138">
    <property type="entry name" value="DHOase/Allantoinase_Hydrolase"/>
</dbReference>
<keyword evidence="2" id="KW-1185">Reference proteome</keyword>
<dbReference type="Gene3D" id="2.30.40.10">
    <property type="entry name" value="Urease, subunit C, domain 1"/>
    <property type="match status" value="1"/>
</dbReference>
<protein>
    <recommendedName>
        <fullName evidence="3">Amidohydrolase 3 domain-containing protein</fullName>
    </recommendedName>
</protein>
<dbReference type="PANTHER" id="PTHR43668">
    <property type="entry name" value="ALLANTOINASE"/>
    <property type="match status" value="1"/>
</dbReference>
<sequence length="236" mass="25091">MEKGTYIQPPFILPLQSTAAPKSARPARGRTLRLGLVALAALSATWTYLSLSDSPSHDRAVAVPMNAQSVLAHCAALKLTPGPPDDFRSRTVSDRFQEGTKATLIRNATIWTGAHDGHEIVHGDILLDSGLIKQVGAVDLSAYKDVSVLDVAGAWVTPGIVDLHTISACSARPRCWHVRHQLVQGPVLPWLRSWDGLNTHDDAYRLSIAGGVTSAGRVPGSANASVSSAVRARVSV</sequence>
<dbReference type="GO" id="GO:0005737">
    <property type="term" value="C:cytoplasm"/>
    <property type="evidence" value="ECO:0007669"/>
    <property type="project" value="TreeGrafter"/>
</dbReference>
<name>A0AAD2HDD3_9AGAR</name>
<accession>A0AAD2HDD3</accession>
<dbReference type="InterPro" id="IPR011059">
    <property type="entry name" value="Metal-dep_hydrolase_composite"/>
</dbReference>
<gene>
    <name evidence="1" type="ORF">MYCIT1_LOCUS18717</name>
</gene>
<dbReference type="GO" id="GO:0004038">
    <property type="term" value="F:allantoinase activity"/>
    <property type="evidence" value="ECO:0007669"/>
    <property type="project" value="TreeGrafter"/>
</dbReference>
<proteinExistence type="predicted"/>
<dbReference type="SUPFAM" id="SSF51338">
    <property type="entry name" value="Composite domain of metallo-dependent hydrolases"/>
    <property type="match status" value="1"/>
</dbReference>
<comment type="caution">
    <text evidence="1">The sequence shown here is derived from an EMBL/GenBank/DDBJ whole genome shotgun (WGS) entry which is preliminary data.</text>
</comment>
<dbReference type="Proteomes" id="UP001295794">
    <property type="component" value="Unassembled WGS sequence"/>
</dbReference>
<dbReference type="AlphaFoldDB" id="A0AAD2HDD3"/>
<evidence type="ECO:0000313" key="2">
    <source>
        <dbReference type="Proteomes" id="UP001295794"/>
    </source>
</evidence>